<evidence type="ECO:0000313" key="1">
    <source>
        <dbReference type="EMBL" id="MBD0833712.1"/>
    </source>
</evidence>
<gene>
    <name evidence="1" type="ORF">ICJ83_16385</name>
</gene>
<dbReference type="Proteomes" id="UP000600588">
    <property type="component" value="Unassembled WGS sequence"/>
</dbReference>
<dbReference type="EMBL" id="JACVXB010000014">
    <property type="protein sequence ID" value="MBD0833712.1"/>
    <property type="molecule type" value="Genomic_DNA"/>
</dbReference>
<proteinExistence type="predicted"/>
<sequence length="72" mass="8377">MKVYRVSTNNKRKASYQELEFDVIHKCNFPKKVSSGNSQRFVFVLPKFSLGDSEGVEFELLENNGCRKFILK</sequence>
<accession>A0A8J6QAP5</accession>
<comment type="caution">
    <text evidence="1">The sequence shown here is derived from an EMBL/GenBank/DDBJ whole genome shotgun (WGS) entry which is preliminary data.</text>
</comment>
<dbReference type="RefSeq" id="WP_188231492.1">
    <property type="nucleotide sequence ID" value="NZ_JACVXB010000014.1"/>
</dbReference>
<organism evidence="1 2">
    <name type="scientific">Aestuariibaculum sediminum</name>
    <dbReference type="NCBI Taxonomy" id="2770637"/>
    <lineage>
        <taxon>Bacteria</taxon>
        <taxon>Pseudomonadati</taxon>
        <taxon>Bacteroidota</taxon>
        <taxon>Flavobacteriia</taxon>
        <taxon>Flavobacteriales</taxon>
        <taxon>Flavobacteriaceae</taxon>
    </lineage>
</organism>
<reference evidence="1 2" key="1">
    <citation type="submission" date="2020-09" db="EMBL/GenBank/DDBJ databases">
        <title>TT11 complete genome.</title>
        <authorList>
            <person name="Wu Z."/>
        </authorList>
    </citation>
    <scope>NUCLEOTIDE SEQUENCE [LARGE SCALE GENOMIC DNA]</scope>
    <source>
        <strain evidence="1 2">TT11</strain>
    </source>
</reference>
<name>A0A8J6QAP5_9FLAO</name>
<dbReference type="AlphaFoldDB" id="A0A8J6QAP5"/>
<keyword evidence="2" id="KW-1185">Reference proteome</keyword>
<protein>
    <submittedName>
        <fullName evidence="1">DUF4138 domain-containing protein</fullName>
    </submittedName>
</protein>
<evidence type="ECO:0000313" key="2">
    <source>
        <dbReference type="Proteomes" id="UP000600588"/>
    </source>
</evidence>